<organism evidence="2 3">
    <name type="scientific">Cylindrotheca closterium</name>
    <dbReference type="NCBI Taxonomy" id="2856"/>
    <lineage>
        <taxon>Eukaryota</taxon>
        <taxon>Sar</taxon>
        <taxon>Stramenopiles</taxon>
        <taxon>Ochrophyta</taxon>
        <taxon>Bacillariophyta</taxon>
        <taxon>Bacillariophyceae</taxon>
        <taxon>Bacillariophycidae</taxon>
        <taxon>Bacillariales</taxon>
        <taxon>Bacillariaceae</taxon>
        <taxon>Cylindrotheca</taxon>
    </lineage>
</organism>
<feature type="region of interest" description="Disordered" evidence="1">
    <location>
        <begin position="232"/>
        <end position="272"/>
    </location>
</feature>
<feature type="region of interest" description="Disordered" evidence="1">
    <location>
        <begin position="98"/>
        <end position="135"/>
    </location>
</feature>
<dbReference type="PANTHER" id="PTHR33050:SF7">
    <property type="entry name" value="RIBONUCLEASE H"/>
    <property type="match status" value="1"/>
</dbReference>
<feature type="compositionally biased region" description="Pro residues" evidence="1">
    <location>
        <begin position="252"/>
        <end position="261"/>
    </location>
</feature>
<name>A0AAD2FWL2_9STRA</name>
<comment type="caution">
    <text evidence="2">The sequence shown here is derived from an EMBL/GenBank/DDBJ whole genome shotgun (WGS) entry which is preliminary data.</text>
</comment>
<gene>
    <name evidence="2" type="ORF">CYCCA115_LOCUS15571</name>
</gene>
<evidence type="ECO:0000313" key="3">
    <source>
        <dbReference type="Proteomes" id="UP001295423"/>
    </source>
</evidence>
<evidence type="ECO:0000256" key="1">
    <source>
        <dbReference type="SAM" id="MobiDB-lite"/>
    </source>
</evidence>
<dbReference type="AlphaFoldDB" id="A0AAD2FWL2"/>
<dbReference type="PANTHER" id="PTHR33050">
    <property type="entry name" value="REVERSE TRANSCRIPTASE DOMAIN-CONTAINING PROTEIN"/>
    <property type="match status" value="1"/>
</dbReference>
<dbReference type="EMBL" id="CAKOGP040001880">
    <property type="protein sequence ID" value="CAJ1955071.1"/>
    <property type="molecule type" value="Genomic_DNA"/>
</dbReference>
<keyword evidence="3" id="KW-1185">Reference proteome</keyword>
<feature type="compositionally biased region" description="Basic and acidic residues" evidence="1">
    <location>
        <begin position="105"/>
        <end position="120"/>
    </location>
</feature>
<accession>A0AAD2FWL2</accession>
<dbReference type="InterPro" id="IPR052055">
    <property type="entry name" value="Hepadnavirus_pol/RT"/>
</dbReference>
<proteinExistence type="predicted"/>
<reference evidence="2" key="1">
    <citation type="submission" date="2023-08" db="EMBL/GenBank/DDBJ databases">
        <authorList>
            <person name="Audoor S."/>
            <person name="Bilcke G."/>
        </authorList>
    </citation>
    <scope>NUCLEOTIDE SEQUENCE</scope>
</reference>
<evidence type="ECO:0008006" key="4">
    <source>
        <dbReference type="Google" id="ProtNLM"/>
    </source>
</evidence>
<feature type="compositionally biased region" description="Polar residues" evidence="1">
    <location>
        <begin position="232"/>
        <end position="243"/>
    </location>
</feature>
<evidence type="ECO:0000313" key="2">
    <source>
        <dbReference type="EMBL" id="CAJ1955071.1"/>
    </source>
</evidence>
<dbReference type="Proteomes" id="UP001295423">
    <property type="component" value="Unassembled WGS sequence"/>
</dbReference>
<protein>
    <recommendedName>
        <fullName evidence="4">C3H1-type domain-containing protein</fullName>
    </recommendedName>
</protein>
<sequence>MNALHTPAAKDWIRYNAAVPHLPLCLLLEMNQILQIVVGAAKNKTTQSKLCNGQPIMADTFLNAFSGVTQAISHINLSISMGNLGPYGTCPNLHAILTGKPTPAPKRESPNSRERPDPTKRAKHPPQGTHPGYLTYDGPGRLPIAPFKCKHPITGKQAAFCSHFLFANYHCNRPRCHNIHYTKQFAATMGSADTQAFEKFIEKTPGVTRLAPKPHVPECSTCIIPHPSSLVYQPTQPPMSHQPNLPRISTTTPPPSQPLAPPSAHHRSALPPDSQYYQFTDAEQEKFGEILEVSVQGRSSTPSMTKRDRETWAATKLPSPVFLAVNSPHEHRFVDFRPLQQPIPPKLTPSVAMHRWSRMFTACLLHYDLSIPTAVRFVGNIHTGAHRDWPTLEPILREANVDPFLITQLKRIFLDGAPNYVNAESTDENLRTFIAYGNHKTVYDDMSKTQSAVEKDILRNYLLAANPALLPYIRDAHTTPLGLVDACHEYRKPRIIFDATHHPSLTAMAVNDFTSKETEPEICFPRSFPNFLIWIYNLRITYPQEEIYICDDDVSGAFRHVKWNPNVVGMHMFMLFGFLFFCTGLSFGDNTSPAQWEVVAMVRQQLAQSLWYAAVTTIPRVAKYLPKLSLAPLPTPSDIAAFTPAKPDSKNQGVLNADGYRKSPTFDHHVDDCLYADVALFLHQTISASILALYILLGFPNPSNGIRDCISWKKFANTFSHERKTVGWLINSRRMTVRLPSIKQDRLIKLLSETLANPSLSFRDIAILLGHVSTATTVCRWMRCSYFNLQHVLSQFLRSRHQSIKHYMKRNDKVQTISDQLPPSLRYRLASLIRKEAATFLRNANKRFRLDEPVLRELRAIKHSLETETWEIYIPQMIPRDPHFTSYGDASFLGGGAYSDKLLFWFRVVWSPDIVTGTKLKASNPNYIHINSLEFLVAFLQEVATVVRLEGTSHAHPGLAHKFPNGFSRFPVLLNRTDNTPTEKWMPAQTALLHAFWSTCMVSSSNAPL</sequence>